<accession>H1Z292</accession>
<dbReference type="OrthoDB" id="89900at2157"/>
<evidence type="ECO:0000256" key="7">
    <source>
        <dbReference type="ARBA" id="ARBA00023167"/>
    </source>
</evidence>
<dbReference type="PANTHER" id="PTHR43427:SF6">
    <property type="entry name" value="CHLORIDE CHANNEL PROTEIN CLC-E"/>
    <property type="match status" value="1"/>
</dbReference>
<dbReference type="InterPro" id="IPR050368">
    <property type="entry name" value="ClC-type_chloride_channel"/>
</dbReference>
<keyword evidence="8" id="KW-0869">Chloride channel</keyword>
<evidence type="ECO:0000256" key="9">
    <source>
        <dbReference type="ARBA" id="ARBA00023214"/>
    </source>
</evidence>
<feature type="transmembrane region" description="Helical" evidence="12">
    <location>
        <begin position="241"/>
        <end position="262"/>
    </location>
</feature>
<dbReference type="InterPro" id="IPR046342">
    <property type="entry name" value="CBS_dom_sf"/>
</dbReference>
<keyword evidence="15" id="KW-1185">Reference proteome</keyword>
<evidence type="ECO:0000256" key="4">
    <source>
        <dbReference type="ARBA" id="ARBA00022989"/>
    </source>
</evidence>
<proteinExistence type="predicted"/>
<feature type="transmembrane region" description="Helical" evidence="12">
    <location>
        <begin position="354"/>
        <end position="378"/>
    </location>
</feature>
<keyword evidence="3 12" id="KW-0812">Transmembrane</keyword>
<evidence type="ECO:0000256" key="2">
    <source>
        <dbReference type="ARBA" id="ARBA00022448"/>
    </source>
</evidence>
<dbReference type="Gene3D" id="1.10.3080.10">
    <property type="entry name" value="Clc chloride channel"/>
    <property type="match status" value="1"/>
</dbReference>
<dbReference type="RefSeq" id="WP_004076292.1">
    <property type="nucleotide sequence ID" value="NZ_CM001436.1"/>
</dbReference>
<dbReference type="GO" id="GO:0009086">
    <property type="term" value="P:methionine biosynthetic process"/>
    <property type="evidence" value="ECO:0007669"/>
    <property type="project" value="UniProtKB-KW"/>
</dbReference>
<dbReference type="InterPro" id="IPR000644">
    <property type="entry name" value="CBS_dom"/>
</dbReference>
<evidence type="ECO:0000256" key="6">
    <source>
        <dbReference type="ARBA" id="ARBA00023136"/>
    </source>
</evidence>
<dbReference type="SUPFAM" id="SSF54631">
    <property type="entry name" value="CBS-domain pair"/>
    <property type="match status" value="1"/>
</dbReference>
<dbReference type="STRING" id="937775.Metlim_0483"/>
<feature type="transmembrane region" description="Helical" evidence="12">
    <location>
        <begin position="283"/>
        <end position="301"/>
    </location>
</feature>
<dbReference type="AlphaFoldDB" id="H1Z292"/>
<feature type="transmembrane region" description="Helical" evidence="12">
    <location>
        <begin position="390"/>
        <end position="413"/>
    </location>
</feature>
<dbReference type="EMBL" id="CM001436">
    <property type="protein sequence ID" value="EHQ34621.1"/>
    <property type="molecule type" value="Genomic_DNA"/>
</dbReference>
<sequence length="606" mass="65545">MIPGFGKYASINRTILIGIIIGIISGFGAYLFFQGLKYGSLFVSEYLLGYHMPHEGETIRIISQWSPPATIWLILPVICTGALISGYIVYRFAPEAEGHGTDAAIKAFHKGSKVRWRVPVVKAIASIITISSGGSAGREGPTAQISAGFGSIAADFLNLSERERRIAIATGIGAGIGTIFKAPLGGAILAAEILYTRDFEADAILPAFIASITGYTIFGFFEGYNPVFGEAKLFWEPSQIPLFLILGIICAAFGVAYIRTFYGTRKIFSDFFIKHNLPPYLKPVFGALIIALLVIAMAHISPDAMITGLASLGTGYGFLQIAMYNLLPLSVLLFLPFTKIITTSLTIGSGGSGGVFAPGLAVGGAAGGAFGLILNLVFPEIVPVASVPAFVIVGMIALFGSIANAPIAVMIMVTEMTSDYSILVPAMGAVAISTILTGEDTIFKEQIRTKAESEAHREEYQIEILQNIKACEAMVKPEDLITVHPDDSCSEVYRMMNENRHTGFPVTENGLLTGIITHRDISPENGKIPCTDVRERMKNDLITLYEESTLDNALYLMMKNSIHHIPVVDKNNVKELKGFITSTNIMRAYTSGMRDIKVELQKKQQQ</sequence>
<dbReference type="GO" id="GO:0005254">
    <property type="term" value="F:chloride channel activity"/>
    <property type="evidence" value="ECO:0007669"/>
    <property type="project" value="UniProtKB-KW"/>
</dbReference>
<feature type="domain" description="CBS" evidence="13">
    <location>
        <begin position="474"/>
        <end position="533"/>
    </location>
</feature>
<feature type="transmembrane region" description="Helical" evidence="12">
    <location>
        <begin position="203"/>
        <end position="221"/>
    </location>
</feature>
<gene>
    <name evidence="14" type="ORF">Metlim_0483</name>
</gene>
<dbReference type="Pfam" id="PF00571">
    <property type="entry name" value="CBS"/>
    <property type="match status" value="2"/>
</dbReference>
<evidence type="ECO:0000256" key="11">
    <source>
        <dbReference type="PROSITE-ProRule" id="PRU00703"/>
    </source>
</evidence>
<evidence type="ECO:0000259" key="13">
    <source>
        <dbReference type="PROSITE" id="PS51371"/>
    </source>
</evidence>
<feature type="transmembrane region" description="Helical" evidence="12">
    <location>
        <begin position="69"/>
        <end position="90"/>
    </location>
</feature>
<evidence type="ECO:0000256" key="1">
    <source>
        <dbReference type="ARBA" id="ARBA00004141"/>
    </source>
</evidence>
<keyword evidence="11" id="KW-0129">CBS domain</keyword>
<feature type="transmembrane region" description="Helical" evidence="12">
    <location>
        <begin position="15"/>
        <end position="33"/>
    </location>
</feature>
<protein>
    <submittedName>
        <fullName evidence="14">Cl-channel voltage-gated family protein</fullName>
    </submittedName>
</protein>
<reference evidence="14 15" key="1">
    <citation type="submission" date="2011-10" db="EMBL/GenBank/DDBJ databases">
        <title>The Improved High-Quality Draft genome of Methanoplanus limicola DSM 2279.</title>
        <authorList>
            <consortium name="US DOE Joint Genome Institute (JGI-PGF)"/>
            <person name="Lucas S."/>
            <person name="Copeland A."/>
            <person name="Lapidus A."/>
            <person name="Glavina del Rio T."/>
            <person name="Dalin E."/>
            <person name="Tice H."/>
            <person name="Bruce D."/>
            <person name="Goodwin L."/>
            <person name="Pitluck S."/>
            <person name="Peters L."/>
            <person name="Mikhailova N."/>
            <person name="Lu M."/>
            <person name="Kyrpides N."/>
            <person name="Mavromatis K."/>
            <person name="Ivanova N."/>
            <person name="Markowitz V."/>
            <person name="Cheng J.-F."/>
            <person name="Hugenholtz P."/>
            <person name="Woyke T."/>
            <person name="Wu D."/>
            <person name="Wirth R."/>
            <person name="Brambilla E.-M."/>
            <person name="Klenk H.-P."/>
            <person name="Eisen J.A."/>
        </authorList>
    </citation>
    <scope>NUCLEOTIDE SEQUENCE [LARGE SCALE GENOMIC DNA]</scope>
    <source>
        <strain evidence="14 15">DSM 2279</strain>
    </source>
</reference>
<evidence type="ECO:0000256" key="8">
    <source>
        <dbReference type="ARBA" id="ARBA00023173"/>
    </source>
</evidence>
<keyword evidence="6 12" id="KW-0472">Membrane</keyword>
<keyword evidence="4 12" id="KW-1133">Transmembrane helix</keyword>
<keyword evidence="7" id="KW-0486">Methionine biosynthesis</keyword>
<dbReference type="FunCoup" id="H1Z292">
    <property type="interactions" value="13"/>
</dbReference>
<keyword evidence="7" id="KW-0028">Amino-acid biosynthesis</keyword>
<dbReference type="InParanoid" id="H1Z292"/>
<dbReference type="CDD" id="cd00400">
    <property type="entry name" value="Voltage_gated_ClC"/>
    <property type="match status" value="1"/>
</dbReference>
<feature type="domain" description="CBS" evidence="13">
    <location>
        <begin position="537"/>
        <end position="596"/>
    </location>
</feature>
<dbReference type="InterPro" id="IPR001807">
    <property type="entry name" value="ClC"/>
</dbReference>
<dbReference type="SMART" id="SM00116">
    <property type="entry name" value="CBS"/>
    <property type="match status" value="2"/>
</dbReference>
<evidence type="ECO:0000313" key="15">
    <source>
        <dbReference type="Proteomes" id="UP000005741"/>
    </source>
</evidence>
<dbReference type="CDD" id="cd02205">
    <property type="entry name" value="CBS_pair_SF"/>
    <property type="match status" value="1"/>
</dbReference>
<dbReference type="SUPFAM" id="SSF81340">
    <property type="entry name" value="Clc chloride channel"/>
    <property type="match status" value="1"/>
</dbReference>
<dbReference type="PRINTS" id="PR00762">
    <property type="entry name" value="CLCHANNEL"/>
</dbReference>
<dbReference type="PATRIC" id="fig|937775.9.peg.569"/>
<dbReference type="PROSITE" id="PS51371">
    <property type="entry name" value="CBS"/>
    <property type="match status" value="2"/>
</dbReference>
<comment type="subcellular location">
    <subcellularLocation>
        <location evidence="1">Membrane</location>
        <topology evidence="1">Multi-pass membrane protein</topology>
    </subcellularLocation>
</comment>
<dbReference type="FunFam" id="1.10.3080.10:FF:000018">
    <property type="entry name" value="Chloride transporter, ClC family"/>
    <property type="match status" value="1"/>
</dbReference>
<dbReference type="HOGENOM" id="CLU_015263_5_3_2"/>
<evidence type="ECO:0000256" key="12">
    <source>
        <dbReference type="SAM" id="Phobius"/>
    </source>
</evidence>
<evidence type="ECO:0000313" key="14">
    <source>
        <dbReference type="EMBL" id="EHQ34621.1"/>
    </source>
</evidence>
<dbReference type="GO" id="GO:0034707">
    <property type="term" value="C:chloride channel complex"/>
    <property type="evidence" value="ECO:0007669"/>
    <property type="project" value="UniProtKB-KW"/>
</dbReference>
<dbReference type="InterPro" id="IPR014743">
    <property type="entry name" value="Cl-channel_core"/>
</dbReference>
<keyword evidence="2" id="KW-0813">Transport</keyword>
<dbReference type="Proteomes" id="UP000005741">
    <property type="component" value="Chromosome"/>
</dbReference>
<name>H1Z292_9EURY</name>
<dbReference type="PANTHER" id="PTHR43427">
    <property type="entry name" value="CHLORIDE CHANNEL PROTEIN CLC-E"/>
    <property type="match status" value="1"/>
</dbReference>
<dbReference type="Gene3D" id="3.10.580.10">
    <property type="entry name" value="CBS-domain"/>
    <property type="match status" value="1"/>
</dbReference>
<evidence type="ECO:0000256" key="5">
    <source>
        <dbReference type="ARBA" id="ARBA00023065"/>
    </source>
</evidence>
<keyword evidence="10" id="KW-0407">Ion channel</keyword>
<feature type="transmembrane region" description="Helical" evidence="12">
    <location>
        <begin position="321"/>
        <end position="342"/>
    </location>
</feature>
<keyword evidence="9" id="KW-0868">Chloride</keyword>
<dbReference type="Pfam" id="PF00654">
    <property type="entry name" value="Voltage_CLC"/>
    <property type="match status" value="1"/>
</dbReference>
<evidence type="ECO:0000256" key="3">
    <source>
        <dbReference type="ARBA" id="ARBA00022692"/>
    </source>
</evidence>
<organism evidence="14 15">
    <name type="scientific">Methanoplanus limicola DSM 2279</name>
    <dbReference type="NCBI Taxonomy" id="937775"/>
    <lineage>
        <taxon>Archaea</taxon>
        <taxon>Methanobacteriati</taxon>
        <taxon>Methanobacteriota</taxon>
        <taxon>Stenosarchaea group</taxon>
        <taxon>Methanomicrobia</taxon>
        <taxon>Methanomicrobiales</taxon>
        <taxon>Methanomicrobiaceae</taxon>
        <taxon>Methanoplanus</taxon>
    </lineage>
</organism>
<keyword evidence="5" id="KW-0406">Ion transport</keyword>
<evidence type="ECO:0000256" key="10">
    <source>
        <dbReference type="ARBA" id="ARBA00023303"/>
    </source>
</evidence>